<sequence length="310" mass="35389">MWPKTIFRFLPQSPLHSFLLLLPSLFSLFPSMKWDMEIEEIEAVLEKIWDLHDKLSEAIHSISRDHFLTSTKHLRKSDNNNNNNNKDSNNAPIPLPHTAVFPFIDEFRVDLDDSAIQEARSLNAIRTALENLEDQLEFFHTVQVQQQVERDAAIARLEQSRIVLAMRLAEHHGKNYKVISEALAFVGDVRYAANYVSHENKDGPKFSPKGQKPLPNSSKRSNTLIKMLFSTIDFARKSLKMDHVGGILGNAAMVAISMVAFLHLHQVAYKVAPLERDDIPFDRNLRRTSRLKESSSNEDFSNFDVLSARG</sequence>
<feature type="compositionally biased region" description="Low complexity" evidence="1">
    <location>
        <begin position="79"/>
        <end position="90"/>
    </location>
</feature>
<dbReference type="GO" id="GO:0010020">
    <property type="term" value="P:chloroplast fission"/>
    <property type="evidence" value="ECO:0007669"/>
    <property type="project" value="InterPro"/>
</dbReference>
<dbReference type="InterPro" id="IPR038939">
    <property type="entry name" value="PDV1/PDV2"/>
</dbReference>
<feature type="signal peptide" evidence="2">
    <location>
        <begin position="1"/>
        <end position="27"/>
    </location>
</feature>
<accession>A0A9I9CQJ8</accession>
<proteinExistence type="predicted"/>
<dbReference type="PANTHER" id="PTHR33600">
    <property type="entry name" value="PLASTID DIVISION PROTEIN PDV2"/>
    <property type="match status" value="1"/>
</dbReference>
<dbReference type="AlphaFoldDB" id="A0A9I9CQJ8"/>
<evidence type="ECO:0008006" key="4">
    <source>
        <dbReference type="Google" id="ProtNLM"/>
    </source>
</evidence>
<protein>
    <recommendedName>
        <fullName evidence="4">Plastid division protein PDV1</fullName>
    </recommendedName>
</protein>
<evidence type="ECO:0000256" key="2">
    <source>
        <dbReference type="SAM" id="SignalP"/>
    </source>
</evidence>
<feature type="chain" id="PRO_5039903249" description="Plastid division protein PDV1" evidence="2">
    <location>
        <begin position="28"/>
        <end position="310"/>
    </location>
</feature>
<reference evidence="3" key="1">
    <citation type="submission" date="2023-03" db="UniProtKB">
        <authorList>
            <consortium name="EnsemblPlants"/>
        </authorList>
    </citation>
    <scope>IDENTIFICATION</scope>
</reference>
<organism evidence="3">
    <name type="scientific">Cucumis melo</name>
    <name type="common">Muskmelon</name>
    <dbReference type="NCBI Taxonomy" id="3656"/>
    <lineage>
        <taxon>Eukaryota</taxon>
        <taxon>Viridiplantae</taxon>
        <taxon>Streptophyta</taxon>
        <taxon>Embryophyta</taxon>
        <taxon>Tracheophyta</taxon>
        <taxon>Spermatophyta</taxon>
        <taxon>Magnoliopsida</taxon>
        <taxon>eudicotyledons</taxon>
        <taxon>Gunneridae</taxon>
        <taxon>Pentapetalae</taxon>
        <taxon>rosids</taxon>
        <taxon>fabids</taxon>
        <taxon>Cucurbitales</taxon>
        <taxon>Cucurbitaceae</taxon>
        <taxon>Benincaseae</taxon>
        <taxon>Cucumis</taxon>
    </lineage>
</organism>
<dbReference type="EnsemblPlants" id="MELO3C006974.2.1">
    <property type="protein sequence ID" value="MELO3C006974.2.1"/>
    <property type="gene ID" value="MELO3C006974.2"/>
</dbReference>
<evidence type="ECO:0000313" key="3">
    <source>
        <dbReference type="EnsemblPlants" id="MELO3C006974.2.1"/>
    </source>
</evidence>
<feature type="region of interest" description="Disordered" evidence="1">
    <location>
        <begin position="200"/>
        <end position="219"/>
    </location>
</feature>
<keyword evidence="2" id="KW-0732">Signal</keyword>
<name>A0A9I9CQJ8_CUCME</name>
<dbReference type="Gramene" id="MELO3C006974.2.1">
    <property type="protein sequence ID" value="MELO3C006974.2.1"/>
    <property type="gene ID" value="MELO3C006974.2"/>
</dbReference>
<evidence type="ECO:0000256" key="1">
    <source>
        <dbReference type="SAM" id="MobiDB-lite"/>
    </source>
</evidence>
<dbReference type="PANTHER" id="PTHR33600:SF4">
    <property type="entry name" value="PLASTID DIVISION PROTEIN PDV1"/>
    <property type="match status" value="1"/>
</dbReference>
<feature type="region of interest" description="Disordered" evidence="1">
    <location>
        <begin position="74"/>
        <end position="94"/>
    </location>
</feature>